<protein>
    <recommendedName>
        <fullName evidence="6">Carboxypeptidase</fullName>
        <ecNumber evidence="6">3.4.16.-</ecNumber>
    </recommendedName>
</protein>
<dbReference type="Proteomes" id="UP001154282">
    <property type="component" value="Unassembled WGS sequence"/>
</dbReference>
<gene>
    <name evidence="7" type="ORF">LITE_LOCUS31934</name>
</gene>
<accession>A0AAV0N6X2</accession>
<evidence type="ECO:0000256" key="4">
    <source>
        <dbReference type="ARBA" id="ARBA00022729"/>
    </source>
</evidence>
<evidence type="ECO:0000313" key="8">
    <source>
        <dbReference type="Proteomes" id="UP001154282"/>
    </source>
</evidence>
<reference evidence="7" key="1">
    <citation type="submission" date="2022-08" db="EMBL/GenBank/DDBJ databases">
        <authorList>
            <person name="Gutierrez-Valencia J."/>
        </authorList>
    </citation>
    <scope>NUCLEOTIDE SEQUENCE</scope>
</reference>
<keyword evidence="3" id="KW-0964">Secreted</keyword>
<dbReference type="GO" id="GO:0004185">
    <property type="term" value="F:serine-type carboxypeptidase activity"/>
    <property type="evidence" value="ECO:0007669"/>
    <property type="project" value="UniProtKB-UniRule"/>
</dbReference>
<evidence type="ECO:0000313" key="7">
    <source>
        <dbReference type="EMBL" id="CAI0454349.1"/>
    </source>
</evidence>
<dbReference type="EMBL" id="CAMGYJ010000008">
    <property type="protein sequence ID" value="CAI0454349.1"/>
    <property type="molecule type" value="Genomic_DNA"/>
</dbReference>
<comment type="similarity">
    <text evidence="2 6">Belongs to the peptidase S10 family.</text>
</comment>
<comment type="caution">
    <text evidence="7">The sequence shown here is derived from an EMBL/GenBank/DDBJ whole genome shotgun (WGS) entry which is preliminary data.</text>
</comment>
<dbReference type="Pfam" id="PF00450">
    <property type="entry name" value="Peptidase_S10"/>
    <property type="match status" value="1"/>
</dbReference>
<dbReference type="PANTHER" id="PTHR11802">
    <property type="entry name" value="SERINE PROTEASE FAMILY S10 SERINE CARBOXYPEPTIDASE"/>
    <property type="match status" value="1"/>
</dbReference>
<dbReference type="InterPro" id="IPR001563">
    <property type="entry name" value="Peptidase_S10"/>
</dbReference>
<dbReference type="PROSITE" id="PS00131">
    <property type="entry name" value="CARBOXYPEPT_SER_SER"/>
    <property type="match status" value="1"/>
</dbReference>
<evidence type="ECO:0000256" key="2">
    <source>
        <dbReference type="ARBA" id="ARBA00009431"/>
    </source>
</evidence>
<dbReference type="GO" id="GO:0006508">
    <property type="term" value="P:proteolysis"/>
    <property type="evidence" value="ECO:0007669"/>
    <property type="project" value="UniProtKB-KW"/>
</dbReference>
<feature type="chain" id="PRO_5043088854" description="Carboxypeptidase" evidence="6">
    <location>
        <begin position="28"/>
        <end position="310"/>
    </location>
</feature>
<keyword evidence="8" id="KW-1185">Reference proteome</keyword>
<dbReference type="Gene3D" id="3.40.50.1820">
    <property type="entry name" value="alpha/beta hydrolase"/>
    <property type="match status" value="2"/>
</dbReference>
<keyword evidence="5" id="KW-0325">Glycoprotein</keyword>
<dbReference type="GO" id="GO:0005773">
    <property type="term" value="C:vacuole"/>
    <property type="evidence" value="ECO:0007669"/>
    <property type="project" value="TreeGrafter"/>
</dbReference>
<comment type="subcellular location">
    <subcellularLocation>
        <location evidence="1">Secreted</location>
    </subcellularLocation>
</comment>
<dbReference type="InterPro" id="IPR029058">
    <property type="entry name" value="AB_hydrolase_fold"/>
</dbReference>
<dbReference type="InterPro" id="IPR018202">
    <property type="entry name" value="Ser_caboxypep_ser_AS"/>
</dbReference>
<name>A0AAV0N6X2_9ROSI</name>
<sequence>MASFSSSSSSVVTSYVLLLLLLPLVAASLRYPAAATSPRKNSNGNVGGGGQAARLIRSLNLFPKHGSNVIVLNDDESDQRLSSIDDLPAAGITEKKLSFNVTGGAGGESVEELGHYAGYYSLPRTIGARMFYFFFESRSSVNKSKAPVVIWLTGGPGCSSSLALFYENGPFHITDSLGLQWNDYGWDQEFFKGHPQFVNNDFYVTGESYAGHYIPALASRIYRGNKNNEGIHINLKGFAIGNGLTDPEIQYRAYPEFALATQLITQSDHDTLAQLVPTCQSSIKACGTYQLGLHHKNLVFFFYVTDLGFK</sequence>
<feature type="signal peptide" evidence="6">
    <location>
        <begin position="1"/>
        <end position="27"/>
    </location>
</feature>
<dbReference type="SUPFAM" id="SSF53474">
    <property type="entry name" value="alpha/beta-Hydrolases"/>
    <property type="match status" value="1"/>
</dbReference>
<keyword evidence="6" id="KW-0645">Protease</keyword>
<proteinExistence type="inferred from homology"/>
<dbReference type="AlphaFoldDB" id="A0AAV0N6X2"/>
<organism evidence="7 8">
    <name type="scientific">Linum tenue</name>
    <dbReference type="NCBI Taxonomy" id="586396"/>
    <lineage>
        <taxon>Eukaryota</taxon>
        <taxon>Viridiplantae</taxon>
        <taxon>Streptophyta</taxon>
        <taxon>Embryophyta</taxon>
        <taxon>Tracheophyta</taxon>
        <taxon>Spermatophyta</taxon>
        <taxon>Magnoliopsida</taxon>
        <taxon>eudicotyledons</taxon>
        <taxon>Gunneridae</taxon>
        <taxon>Pentapetalae</taxon>
        <taxon>rosids</taxon>
        <taxon>fabids</taxon>
        <taxon>Malpighiales</taxon>
        <taxon>Linaceae</taxon>
        <taxon>Linum</taxon>
    </lineage>
</organism>
<dbReference type="GO" id="GO:0005576">
    <property type="term" value="C:extracellular region"/>
    <property type="evidence" value="ECO:0007669"/>
    <property type="project" value="UniProtKB-SubCell"/>
</dbReference>
<keyword evidence="6" id="KW-0378">Hydrolase</keyword>
<keyword evidence="4 6" id="KW-0732">Signal</keyword>
<evidence type="ECO:0000256" key="3">
    <source>
        <dbReference type="ARBA" id="ARBA00022525"/>
    </source>
</evidence>
<evidence type="ECO:0000256" key="1">
    <source>
        <dbReference type="ARBA" id="ARBA00004613"/>
    </source>
</evidence>
<dbReference type="EC" id="3.4.16.-" evidence="6"/>
<dbReference type="PANTHER" id="PTHR11802:SF259">
    <property type="entry name" value="SERINE CARBOXYPEPTIDASE-LIKE 48"/>
    <property type="match status" value="1"/>
</dbReference>
<evidence type="ECO:0000256" key="5">
    <source>
        <dbReference type="ARBA" id="ARBA00023180"/>
    </source>
</evidence>
<evidence type="ECO:0000256" key="6">
    <source>
        <dbReference type="RuleBase" id="RU361156"/>
    </source>
</evidence>
<keyword evidence="6" id="KW-0121">Carboxypeptidase</keyword>